<organism evidence="2 3">
    <name type="scientific">Cystoisospora suis</name>
    <dbReference type="NCBI Taxonomy" id="483139"/>
    <lineage>
        <taxon>Eukaryota</taxon>
        <taxon>Sar</taxon>
        <taxon>Alveolata</taxon>
        <taxon>Apicomplexa</taxon>
        <taxon>Conoidasida</taxon>
        <taxon>Coccidia</taxon>
        <taxon>Eucoccidiorida</taxon>
        <taxon>Eimeriorina</taxon>
        <taxon>Sarcocystidae</taxon>
        <taxon>Cystoisospora</taxon>
    </lineage>
</organism>
<dbReference type="EMBL" id="MIGC01012662">
    <property type="protein sequence ID" value="PHJ14679.1"/>
    <property type="molecule type" value="Genomic_DNA"/>
</dbReference>
<feature type="non-terminal residue" evidence="2">
    <location>
        <position position="136"/>
    </location>
</feature>
<comment type="caution">
    <text evidence="2">The sequence shown here is derived from an EMBL/GenBank/DDBJ whole genome shotgun (WGS) entry which is preliminary data.</text>
</comment>
<keyword evidence="3" id="KW-1185">Reference proteome</keyword>
<gene>
    <name evidence="2" type="ORF">CSUI_011511</name>
</gene>
<dbReference type="Proteomes" id="UP000221165">
    <property type="component" value="Unassembled WGS sequence"/>
</dbReference>
<feature type="compositionally biased region" description="Basic and acidic residues" evidence="1">
    <location>
        <begin position="62"/>
        <end position="89"/>
    </location>
</feature>
<feature type="compositionally biased region" description="Basic and acidic residues" evidence="1">
    <location>
        <begin position="20"/>
        <end position="48"/>
    </location>
</feature>
<dbReference type="OrthoDB" id="348678at2759"/>
<dbReference type="RefSeq" id="XP_067916415.1">
    <property type="nucleotide sequence ID" value="XM_068071609.1"/>
</dbReference>
<feature type="compositionally biased region" description="Low complexity" evidence="1">
    <location>
        <begin position="1"/>
        <end position="14"/>
    </location>
</feature>
<evidence type="ECO:0000256" key="1">
    <source>
        <dbReference type="SAM" id="MobiDB-lite"/>
    </source>
</evidence>
<name>A0A2C6KAX8_9APIC</name>
<feature type="region of interest" description="Disordered" evidence="1">
    <location>
        <begin position="1"/>
        <end position="89"/>
    </location>
</feature>
<evidence type="ECO:0000313" key="2">
    <source>
        <dbReference type="EMBL" id="PHJ14679.1"/>
    </source>
</evidence>
<reference evidence="2 3" key="1">
    <citation type="journal article" date="2017" name="Int. J. Parasitol.">
        <title>The genome of the protozoan parasite Cystoisospora suis and a reverse vaccinology approach to identify vaccine candidates.</title>
        <authorList>
            <person name="Palmieri N."/>
            <person name="Shrestha A."/>
            <person name="Ruttkowski B."/>
            <person name="Beck T."/>
            <person name="Vogl C."/>
            <person name="Tomley F."/>
            <person name="Blake D.P."/>
            <person name="Joachim A."/>
        </authorList>
    </citation>
    <scope>NUCLEOTIDE SEQUENCE [LARGE SCALE GENOMIC DNA]</scope>
    <source>
        <strain evidence="2 3">Wien I</strain>
    </source>
</reference>
<feature type="non-terminal residue" evidence="2">
    <location>
        <position position="1"/>
    </location>
</feature>
<protein>
    <submittedName>
        <fullName evidence="2">Ser thr phosphatase family protein</fullName>
    </submittedName>
</protein>
<proteinExistence type="predicted"/>
<dbReference type="GeneID" id="94434820"/>
<dbReference type="AlphaFoldDB" id="A0A2C6KAX8"/>
<dbReference type="VEuPathDB" id="ToxoDB:CSUI_011511"/>
<sequence>VQPSTRSSSSSFSRLATTKGEGDNDGRGGHGDEEQRDLSETKEKKRNNEGNPLFESSVNTGRKRDNRDPHSDHESIHDESSQDDNVNRDRVSIQLIVSVGNNDLPADYHIPDTFNQWSSDLYSLWREILPPDEETK</sequence>
<accession>A0A2C6KAX8</accession>
<evidence type="ECO:0000313" key="3">
    <source>
        <dbReference type="Proteomes" id="UP000221165"/>
    </source>
</evidence>